<dbReference type="Gene3D" id="1.10.760.10">
    <property type="entry name" value="Cytochrome c-like domain"/>
    <property type="match status" value="1"/>
</dbReference>
<dbReference type="NCBIfam" id="TIGR02604">
    <property type="entry name" value="Piru_Ver_Nterm"/>
    <property type="match status" value="1"/>
</dbReference>
<gene>
    <name evidence="6" type="ORF">RISK_006111</name>
</gene>
<dbReference type="InterPro" id="IPR036909">
    <property type="entry name" value="Cyt_c-like_dom_sf"/>
</dbReference>
<dbReference type="PANTHER" id="PTHR33546">
    <property type="entry name" value="LARGE, MULTIFUNCTIONAL SECRETED PROTEIN-RELATED"/>
    <property type="match status" value="1"/>
</dbReference>
<dbReference type="InterPro" id="IPR055557">
    <property type="entry name" value="DUF7133"/>
</dbReference>
<dbReference type="GO" id="GO:0020037">
    <property type="term" value="F:heme binding"/>
    <property type="evidence" value="ECO:0007669"/>
    <property type="project" value="InterPro"/>
</dbReference>
<keyword evidence="3 4" id="KW-0408">Iron</keyword>
<dbReference type="NCBIfam" id="TIGR02603">
    <property type="entry name" value="CxxCH_TIGR02603"/>
    <property type="match status" value="1"/>
</dbReference>
<dbReference type="AlphaFoldDB" id="A0A0J1B5D2"/>
<keyword evidence="7" id="KW-1185">Reference proteome</keyword>
<dbReference type="PATRIC" id="fig|595434.4.peg.5808"/>
<reference evidence="6" key="1">
    <citation type="submission" date="2015-05" db="EMBL/GenBank/DDBJ databases">
        <title>Permanent draft genome of Rhodopirellula islandicus K833.</title>
        <authorList>
            <person name="Kizina J."/>
            <person name="Richter M."/>
            <person name="Glockner F.O."/>
            <person name="Harder J."/>
        </authorList>
    </citation>
    <scope>NUCLEOTIDE SEQUENCE [LARGE SCALE GENOMIC DNA]</scope>
    <source>
        <strain evidence="6">K833</strain>
    </source>
</reference>
<organism evidence="6 7">
    <name type="scientific">Rhodopirellula islandica</name>
    <dbReference type="NCBI Taxonomy" id="595434"/>
    <lineage>
        <taxon>Bacteria</taxon>
        <taxon>Pseudomonadati</taxon>
        <taxon>Planctomycetota</taxon>
        <taxon>Planctomycetia</taxon>
        <taxon>Pirellulales</taxon>
        <taxon>Pirellulaceae</taxon>
        <taxon>Rhodopirellula</taxon>
    </lineage>
</organism>
<evidence type="ECO:0000313" key="6">
    <source>
        <dbReference type="EMBL" id="KLU01927.1"/>
    </source>
</evidence>
<protein>
    <submittedName>
        <fullName evidence="6">Electron transport protein</fullName>
    </submittedName>
</protein>
<comment type="caution">
    <text evidence="6">The sequence shown here is derived from an EMBL/GenBank/DDBJ whole genome shotgun (WGS) entry which is preliminary data.</text>
</comment>
<evidence type="ECO:0000259" key="5">
    <source>
        <dbReference type="PROSITE" id="PS51007"/>
    </source>
</evidence>
<dbReference type="InterPro" id="IPR013427">
    <property type="entry name" value="Haem-bd_dom_put"/>
</dbReference>
<dbReference type="SUPFAM" id="SSF50952">
    <property type="entry name" value="Soluble quinoprotein glucose dehydrogenase"/>
    <property type="match status" value="1"/>
</dbReference>
<dbReference type="InterPro" id="IPR011041">
    <property type="entry name" value="Quinoprot_gluc/sorb_DH_b-prop"/>
</dbReference>
<name>A0A0J1B5D2_RHOIS</name>
<dbReference type="GO" id="GO:0046872">
    <property type="term" value="F:metal ion binding"/>
    <property type="evidence" value="ECO:0007669"/>
    <property type="project" value="UniProtKB-KW"/>
</dbReference>
<feature type="domain" description="Cytochrome c" evidence="5">
    <location>
        <begin position="858"/>
        <end position="991"/>
    </location>
</feature>
<evidence type="ECO:0000256" key="3">
    <source>
        <dbReference type="ARBA" id="ARBA00023004"/>
    </source>
</evidence>
<dbReference type="PROSITE" id="PS51007">
    <property type="entry name" value="CYTC"/>
    <property type="match status" value="1"/>
</dbReference>
<keyword evidence="1 4" id="KW-0349">Heme</keyword>
<dbReference type="Pfam" id="PF23500">
    <property type="entry name" value="DUF7133"/>
    <property type="match status" value="1"/>
</dbReference>
<evidence type="ECO:0000256" key="2">
    <source>
        <dbReference type="ARBA" id="ARBA00022723"/>
    </source>
</evidence>
<dbReference type="GO" id="GO:0009055">
    <property type="term" value="F:electron transfer activity"/>
    <property type="evidence" value="ECO:0007669"/>
    <property type="project" value="InterPro"/>
</dbReference>
<evidence type="ECO:0000256" key="4">
    <source>
        <dbReference type="PROSITE-ProRule" id="PRU00433"/>
    </source>
</evidence>
<dbReference type="InterPro" id="IPR016024">
    <property type="entry name" value="ARM-type_fold"/>
</dbReference>
<dbReference type="SUPFAM" id="SSF46626">
    <property type="entry name" value="Cytochrome c"/>
    <property type="match status" value="1"/>
</dbReference>
<dbReference type="InterPro" id="IPR011989">
    <property type="entry name" value="ARM-like"/>
</dbReference>
<evidence type="ECO:0000256" key="1">
    <source>
        <dbReference type="ARBA" id="ARBA00022617"/>
    </source>
</evidence>
<dbReference type="EMBL" id="LECT01000048">
    <property type="protein sequence ID" value="KLU01927.1"/>
    <property type="molecule type" value="Genomic_DNA"/>
</dbReference>
<evidence type="ECO:0000313" key="7">
    <source>
        <dbReference type="Proteomes" id="UP000036367"/>
    </source>
</evidence>
<dbReference type="Proteomes" id="UP000036367">
    <property type="component" value="Unassembled WGS sequence"/>
</dbReference>
<dbReference type="InterPro" id="IPR009056">
    <property type="entry name" value="Cyt_c-like_dom"/>
</dbReference>
<dbReference type="Pfam" id="PF00034">
    <property type="entry name" value="Cytochrom_C"/>
    <property type="match status" value="1"/>
</dbReference>
<accession>A0A0J1B5D2</accession>
<dbReference type="Gene3D" id="2.120.10.30">
    <property type="entry name" value="TolB, C-terminal domain"/>
    <property type="match status" value="2"/>
</dbReference>
<dbReference type="STRING" id="595434.RISK_006111"/>
<proteinExistence type="predicted"/>
<dbReference type="RefSeq" id="WP_047816995.1">
    <property type="nucleotide sequence ID" value="NZ_LECT01000048.1"/>
</dbReference>
<keyword evidence="2 4" id="KW-0479">Metal-binding</keyword>
<dbReference type="PANTHER" id="PTHR33546:SF1">
    <property type="entry name" value="LARGE, MULTIFUNCTIONAL SECRETED PROTEIN"/>
    <property type="match status" value="1"/>
</dbReference>
<dbReference type="InterPro" id="IPR013428">
    <property type="entry name" value="Membrane-bound_put_N"/>
</dbReference>
<dbReference type="Gene3D" id="1.25.10.10">
    <property type="entry name" value="Leucine-rich Repeat Variant"/>
    <property type="match status" value="1"/>
</dbReference>
<sequence length="991" mass="108601">MKSIKRISPTSSIVVSLFLLLAMGFRIAVAEEDYAGELPRVPATPPSETLADFQIAAGFQIELIASEPLVTSPVAMEWDADGSLFVCEMRGYSEDRDEGISRISHLVDTDQDGTYDTSTIFAEGLLWPTGLFPWNGGLFVGDAPNLYYFRDTDGDGKADQSETVLTGFGTSNVQGLMNSFRWGLDNRIHIACSSTGGMIRRPEQPESDAINVRGRDIALDPRTGEFELTSGAAQHGMCFDNWGRKFVSSNSDHLQQVMYEDRYVGRNPLLQPASARISIAEDGPQAEVFRTSPVEPWRIVRTRLRVSGKARGPIEGGGRAAGYFTGATGVTIVRGDAWPNSFQGMAIIGDVGSNLIHRKQLHPDGLKWIGKRVDPNSELVTSTDIWFRPAQFANAPDGTLHIIDVCREVIEHPKSLPAEIKQHLDLTSGRDRGRLYRLVPDDYSHRPTPNLLAATDAELVEFLAHPNAWQRETAGRLLIERQSQATQPLRQLASESESPLGRLHALAVLDGLGQLNSATILPRLSDPIPELRRFAIQLAEHVEPNEKLRKKLQTLSADPSIEVRYQLAFTIGSIPGLDKTETLAAIIRQNPTDRWMQTAVQSSVGTGAGKLFAALLAPPVDARLEGFLTRLAAQINQQDDQTEIQLALAAVSNLSSSDGGFALPILGQLLQSRTRSGSVLHRLAASGELAKVDETMQQMLASLEQLAVNDSASIHARVAAIANLRYASLERVSEILPSLIDSRQPIEVQRAAMTTWGRFDSDEITTTLLDQWSGLSPSLRETASEILFSRPDRLKTLLHAIVAGDIPISEVSRSRLQVASKSSDSAIRQLATGLLESSGSKNREEVVQAYQVALQKEGDVHRGRQLFTAQCANCHRLEDRGHEIGPNLATVKARGADFILTNVLDPNREVNPQYLNYVALDLDGRTLTGMITDESATSITLQRAESAKDELLRVDIELLQSTGMSIMPEGLEEQLTPQAMADLISYLMQVE</sequence>
<dbReference type="SUPFAM" id="SSF48371">
    <property type="entry name" value="ARM repeat"/>
    <property type="match status" value="1"/>
</dbReference>
<dbReference type="InterPro" id="IPR011042">
    <property type="entry name" value="6-blade_b-propeller_TolB-like"/>
</dbReference>